<keyword evidence="2" id="KW-1133">Transmembrane helix</keyword>
<feature type="region of interest" description="Disordered" evidence="1">
    <location>
        <begin position="258"/>
        <end position="303"/>
    </location>
</feature>
<gene>
    <name evidence="4" type="ORF">ACFPYI_05505</name>
</gene>
<accession>A0ABD5RKD6</accession>
<protein>
    <submittedName>
        <fullName evidence="4">CARDB domain-containing protein</fullName>
    </submittedName>
</protein>
<comment type="caution">
    <text evidence="4">The sequence shown here is derived from an EMBL/GenBank/DDBJ whole genome shotgun (WGS) entry which is preliminary data.</text>
</comment>
<name>A0ABD5RKD6_9EURY</name>
<dbReference type="Pfam" id="PF07705">
    <property type="entry name" value="CARDB"/>
    <property type="match status" value="1"/>
</dbReference>
<dbReference type="InterPro" id="IPR013783">
    <property type="entry name" value="Ig-like_fold"/>
</dbReference>
<evidence type="ECO:0000256" key="1">
    <source>
        <dbReference type="SAM" id="MobiDB-lite"/>
    </source>
</evidence>
<proteinExistence type="predicted"/>
<feature type="domain" description="CARDB" evidence="3">
    <location>
        <begin position="152"/>
        <end position="227"/>
    </location>
</feature>
<organism evidence="4 5">
    <name type="scientific">Halomarina salina</name>
    <dbReference type="NCBI Taxonomy" id="1872699"/>
    <lineage>
        <taxon>Archaea</taxon>
        <taxon>Methanobacteriati</taxon>
        <taxon>Methanobacteriota</taxon>
        <taxon>Stenosarchaea group</taxon>
        <taxon>Halobacteria</taxon>
        <taxon>Halobacteriales</taxon>
        <taxon>Natronomonadaceae</taxon>
        <taxon>Halomarina</taxon>
    </lineage>
</organism>
<keyword evidence="5" id="KW-1185">Reference proteome</keyword>
<feature type="compositionally biased region" description="Low complexity" evidence="1">
    <location>
        <begin position="260"/>
        <end position="277"/>
    </location>
</feature>
<dbReference type="AlphaFoldDB" id="A0ABD5RKD6"/>
<reference evidence="4 5" key="1">
    <citation type="journal article" date="2019" name="Int. J. Syst. Evol. Microbiol.">
        <title>The Global Catalogue of Microorganisms (GCM) 10K type strain sequencing project: providing services to taxonomists for standard genome sequencing and annotation.</title>
        <authorList>
            <consortium name="The Broad Institute Genomics Platform"/>
            <consortium name="The Broad Institute Genome Sequencing Center for Infectious Disease"/>
            <person name="Wu L."/>
            <person name="Ma J."/>
        </authorList>
    </citation>
    <scope>NUCLEOTIDE SEQUENCE [LARGE SCALE GENOMIC DNA]</scope>
    <source>
        <strain evidence="4 5">CGMCC 1.12543</strain>
    </source>
</reference>
<evidence type="ECO:0000313" key="4">
    <source>
        <dbReference type="EMBL" id="MFC5970785.1"/>
    </source>
</evidence>
<dbReference type="RefSeq" id="WP_247413709.1">
    <property type="nucleotide sequence ID" value="NZ_JALLGW010000001.1"/>
</dbReference>
<dbReference type="InterPro" id="IPR011635">
    <property type="entry name" value="CARDB"/>
</dbReference>
<evidence type="ECO:0000313" key="5">
    <source>
        <dbReference type="Proteomes" id="UP001596099"/>
    </source>
</evidence>
<evidence type="ECO:0000256" key="2">
    <source>
        <dbReference type="SAM" id="Phobius"/>
    </source>
</evidence>
<dbReference type="PANTHER" id="PTHR35902:SF6">
    <property type="entry name" value="CONSERVED WITHIN P. AEROPHILUM"/>
    <property type="match status" value="1"/>
</dbReference>
<evidence type="ECO:0000259" key="3">
    <source>
        <dbReference type="Pfam" id="PF07705"/>
    </source>
</evidence>
<keyword evidence="2" id="KW-0472">Membrane</keyword>
<dbReference type="EMBL" id="JBHSQH010000001">
    <property type="protein sequence ID" value="MFC5970785.1"/>
    <property type="molecule type" value="Genomic_DNA"/>
</dbReference>
<dbReference type="Proteomes" id="UP001596099">
    <property type="component" value="Unassembled WGS sequence"/>
</dbReference>
<keyword evidence="2" id="KW-0812">Transmembrane</keyword>
<dbReference type="PANTHER" id="PTHR35902">
    <property type="entry name" value="S-LAYER DOMAIN-LIKE PROTEIN-RELATED"/>
    <property type="match status" value="1"/>
</dbReference>
<feature type="transmembrane region" description="Helical" evidence="2">
    <location>
        <begin position="497"/>
        <end position="519"/>
    </location>
</feature>
<dbReference type="Gene3D" id="2.60.40.10">
    <property type="entry name" value="Immunoglobulins"/>
    <property type="match status" value="1"/>
</dbReference>
<sequence>MPRRSVPAALALSVALVVSLGAGVVGVSPTALAQEVPDARLTVTDATVTPAEPVTGAPTTIDATVSLSGGSTSPVSLQRVDLVEGGETIASADDLGALSAGGTLTVPLTATFDQPGQRDLELVVVGENASGGEVSATRPLTVVVESAPPLLTVQSSEAVAGTQSQVAVEVANPTTAAMRNVVVDVQAGDATGRATLATLAGGATETVNVTVAPESTGDVPVDATVTYTTAAGSVAETTTSTTLAVSELREDVGVRVERASQNQQSSGGGSLQDQLGSLVGGGATGGAAAQQGSENDDESSGSQVAVTVTNFGNAPIREVVVQQRSNGSDGPRYAVGTLAPGASESVPVDLSRVPGGQVQFETTYSLAGESGSETAAYDYRPQTGAIRVTGVNLTVTDGTLRIEGNAGNTGEATVSGVVVAVAESESVGPAYPQRDYFVGSVEGSEFAPFELTADIDLANASSVPVDVTYVVNGVERADRVELPLDGVEERERGGSDFPLSLSSAFVVVLLAAAAVAVAVRFR</sequence>